<dbReference type="InterPro" id="IPR003812">
    <property type="entry name" value="Fido"/>
</dbReference>
<feature type="domain" description="Fido" evidence="3">
    <location>
        <begin position="117"/>
        <end position="266"/>
    </location>
</feature>
<keyword evidence="2" id="KW-0547">Nucleotide-binding</keyword>
<name>A0A7M1SQU7_9MICO</name>
<evidence type="ECO:0000313" key="4">
    <source>
        <dbReference type="EMBL" id="QOR69835.1"/>
    </source>
</evidence>
<evidence type="ECO:0000256" key="2">
    <source>
        <dbReference type="PIRSR" id="PIRSR640198-2"/>
    </source>
</evidence>
<dbReference type="InterPro" id="IPR040198">
    <property type="entry name" value="Fido_containing"/>
</dbReference>
<feature type="binding site" evidence="2">
    <location>
        <begin position="207"/>
        <end position="214"/>
    </location>
    <ligand>
        <name>ATP</name>
        <dbReference type="ChEBI" id="CHEBI:30616"/>
    </ligand>
</feature>
<dbReference type="InterPro" id="IPR036597">
    <property type="entry name" value="Fido-like_dom_sf"/>
</dbReference>
<organism evidence="4 5">
    <name type="scientific">Ruania alkalisoli</name>
    <dbReference type="NCBI Taxonomy" id="2779775"/>
    <lineage>
        <taxon>Bacteria</taxon>
        <taxon>Bacillati</taxon>
        <taxon>Actinomycetota</taxon>
        <taxon>Actinomycetes</taxon>
        <taxon>Micrococcales</taxon>
        <taxon>Ruaniaceae</taxon>
        <taxon>Ruania</taxon>
    </lineage>
</organism>
<dbReference type="KEGG" id="halt:IM660_14395"/>
<sequence>MAAASGPYRSPVPARIAQWSVDTPSDLAANVEEAAAALSRFDRYSAQVLGPSVPALGPIAAILLRTESASSSQIENLTVGARQLALAELDQSRSTNARAVVANVRTMEAALRLADRFDTNAILQMHRTLLIGQAGAEIHAGQWRDQLVWIGTSSVSPRGASHVAPQAPLVPAAIDDLVQFTRRNDLPILVQVAIAHAQFENIHPFVDGNGRTGRAMIHALLRAKGLVTSTTAPVSAGLPLRTEQYFDALDACRAGDARPIVERFADAARFAASSGSRLVDDLAAQIEAPSEQLSGLRRHALAWRVLPHLIAHPVINARFLTETLGMADQSAQNALRQLADAGVLAECTGLRRNRVWQHIGILTILDQYAQRLIRR</sequence>
<reference evidence="4 5" key="1">
    <citation type="submission" date="2020-10" db="EMBL/GenBank/DDBJ databases">
        <title>Haloactinobacterium sp. RN3S43, a bacterium isolated from saline soil.</title>
        <authorList>
            <person name="Sun J.-Q."/>
        </authorList>
    </citation>
    <scope>NUCLEOTIDE SEQUENCE [LARGE SCALE GENOMIC DNA]</scope>
    <source>
        <strain evidence="4 5">RN3S43</strain>
    </source>
</reference>
<dbReference type="EMBL" id="CP063169">
    <property type="protein sequence ID" value="QOR69835.1"/>
    <property type="molecule type" value="Genomic_DNA"/>
</dbReference>
<dbReference type="PANTHER" id="PTHR13504:SF38">
    <property type="entry name" value="FIDO DOMAIN-CONTAINING PROTEIN"/>
    <property type="match status" value="1"/>
</dbReference>
<dbReference type="Pfam" id="PF02661">
    <property type="entry name" value="Fic"/>
    <property type="match status" value="1"/>
</dbReference>
<dbReference type="Proteomes" id="UP000593758">
    <property type="component" value="Chromosome"/>
</dbReference>
<feature type="active site" evidence="1">
    <location>
        <position position="203"/>
    </location>
</feature>
<accession>A0A7M1SQU7</accession>
<dbReference type="PROSITE" id="PS51459">
    <property type="entry name" value="FIDO"/>
    <property type="match status" value="1"/>
</dbReference>
<dbReference type="GO" id="GO:0005524">
    <property type="term" value="F:ATP binding"/>
    <property type="evidence" value="ECO:0007669"/>
    <property type="project" value="UniProtKB-KW"/>
</dbReference>
<protein>
    <submittedName>
        <fullName evidence="4">Fic family protein</fullName>
    </submittedName>
</protein>
<dbReference type="PANTHER" id="PTHR13504">
    <property type="entry name" value="FIDO DOMAIN-CONTAINING PROTEIN DDB_G0283145"/>
    <property type="match status" value="1"/>
</dbReference>
<keyword evidence="2" id="KW-0067">ATP-binding</keyword>
<dbReference type="Pfam" id="PF13784">
    <property type="entry name" value="Fic_N"/>
    <property type="match status" value="1"/>
</dbReference>
<evidence type="ECO:0000259" key="3">
    <source>
        <dbReference type="PROSITE" id="PS51459"/>
    </source>
</evidence>
<dbReference type="AlphaFoldDB" id="A0A7M1SQU7"/>
<dbReference type="InterPro" id="IPR025758">
    <property type="entry name" value="Fic/DOC_N"/>
</dbReference>
<gene>
    <name evidence="4" type="ORF">IM660_14395</name>
</gene>
<keyword evidence="5" id="KW-1185">Reference proteome</keyword>
<evidence type="ECO:0000256" key="1">
    <source>
        <dbReference type="PIRSR" id="PIRSR640198-1"/>
    </source>
</evidence>
<evidence type="ECO:0000313" key="5">
    <source>
        <dbReference type="Proteomes" id="UP000593758"/>
    </source>
</evidence>
<dbReference type="SUPFAM" id="SSF140931">
    <property type="entry name" value="Fic-like"/>
    <property type="match status" value="1"/>
</dbReference>
<dbReference type="Gene3D" id="1.10.3290.10">
    <property type="entry name" value="Fido-like domain"/>
    <property type="match status" value="1"/>
</dbReference>
<proteinExistence type="predicted"/>